<gene>
    <name evidence="10" type="ORF">BN85408520</name>
</gene>
<dbReference type="PANTHER" id="PTHR43790">
    <property type="entry name" value="CARBOHYDRATE TRANSPORT ATP-BINDING PROTEIN MG119-RELATED"/>
    <property type="match status" value="1"/>
</dbReference>
<dbReference type="SMART" id="SM00382">
    <property type="entry name" value="AAA"/>
    <property type="match status" value="2"/>
</dbReference>
<dbReference type="PROSITE" id="PS00211">
    <property type="entry name" value="ABC_TRANSPORTER_1"/>
    <property type="match status" value="1"/>
</dbReference>
<keyword evidence="5" id="KW-0547">Nucleotide-binding</keyword>
<evidence type="ECO:0000256" key="2">
    <source>
        <dbReference type="ARBA" id="ARBA00022448"/>
    </source>
</evidence>
<keyword evidence="4" id="KW-0677">Repeat</keyword>
<dbReference type="InterPro" id="IPR050107">
    <property type="entry name" value="ABC_carbohydrate_import_ATPase"/>
</dbReference>
<dbReference type="SUPFAM" id="SSF52540">
    <property type="entry name" value="P-loop containing nucleoside triphosphate hydrolases"/>
    <property type="match status" value="2"/>
</dbReference>
<dbReference type="RefSeq" id="WP_026659626.1">
    <property type="nucleotide sequence ID" value="NC_022538.1"/>
</dbReference>
<comment type="subcellular location">
    <subcellularLocation>
        <location evidence="1">Cell membrane</location>
        <topology evidence="1">Peripheral membrane protein</topology>
    </subcellularLocation>
</comment>
<keyword evidence="11" id="KW-1185">Reference proteome</keyword>
<dbReference type="FunFam" id="3.40.50.300:FF:000127">
    <property type="entry name" value="Ribose import ATP-binding protein RbsA"/>
    <property type="match status" value="1"/>
</dbReference>
<evidence type="ECO:0000256" key="1">
    <source>
        <dbReference type="ARBA" id="ARBA00004202"/>
    </source>
</evidence>
<dbReference type="PANTHER" id="PTHR43790:SF4">
    <property type="entry name" value="GUANOSINE IMPORT ATP-BINDING PROTEIN NUPO"/>
    <property type="match status" value="1"/>
</dbReference>
<dbReference type="GO" id="GO:0005886">
    <property type="term" value="C:plasma membrane"/>
    <property type="evidence" value="ECO:0007669"/>
    <property type="project" value="UniProtKB-SubCell"/>
</dbReference>
<evidence type="ECO:0000256" key="6">
    <source>
        <dbReference type="ARBA" id="ARBA00022840"/>
    </source>
</evidence>
<feature type="domain" description="ABC transporter" evidence="9">
    <location>
        <begin position="254"/>
        <end position="498"/>
    </location>
</feature>
<keyword evidence="6 10" id="KW-0067">ATP-binding</keyword>
<evidence type="ECO:0000256" key="8">
    <source>
        <dbReference type="ARBA" id="ARBA00023136"/>
    </source>
</evidence>
<proteinExistence type="predicted"/>
<dbReference type="CDD" id="cd03215">
    <property type="entry name" value="ABC_Carb_Monos_II"/>
    <property type="match status" value="1"/>
</dbReference>
<dbReference type="EMBL" id="FO681347">
    <property type="protein sequence ID" value="CCV64429.1"/>
    <property type="molecule type" value="Genomic_DNA"/>
</dbReference>
<dbReference type="InterPro" id="IPR017871">
    <property type="entry name" value="ABC_transporter-like_CS"/>
</dbReference>
<accession>U4KKV5</accession>
<name>U4KKV5_ALTPJ</name>
<reference evidence="10 11" key="1">
    <citation type="journal article" date="2013" name="J. Mol. Microbiol. Biotechnol.">
        <title>Analysis of the Complete Genomes of Acholeplasma brassicae , A. palmae and A. laidlawii and Their Comparison to the Obligate Parasites from ' Candidatus Phytoplasma'.</title>
        <authorList>
            <person name="Kube M."/>
            <person name="Siewert C."/>
            <person name="Migdoll A.M."/>
            <person name="Duduk B."/>
            <person name="Holz S."/>
            <person name="Rabus R."/>
            <person name="Seemuller E."/>
            <person name="Mitrovic J."/>
            <person name="Muller I."/>
            <person name="Buttner C."/>
            <person name="Reinhardt R."/>
        </authorList>
    </citation>
    <scope>NUCLEOTIDE SEQUENCE [LARGE SCALE GENOMIC DNA]</scope>
    <source>
        <strain evidence="10 11">J233</strain>
    </source>
</reference>
<evidence type="ECO:0000313" key="11">
    <source>
        <dbReference type="Proteomes" id="UP000032740"/>
    </source>
</evidence>
<evidence type="ECO:0000256" key="4">
    <source>
        <dbReference type="ARBA" id="ARBA00022737"/>
    </source>
</evidence>
<protein>
    <submittedName>
        <fullName evidence="10">Putative ABC transporter, ATP-binding protein</fullName>
    </submittedName>
</protein>
<evidence type="ECO:0000259" key="9">
    <source>
        <dbReference type="PROSITE" id="PS50893"/>
    </source>
</evidence>
<sequence>MLEMKNITKSFGPLVANNHVDFTAKKGEIHALLGENGAGKSTLMSILFGLYQADLGDIFINGQKVNIKTPNDATKYKIGMVHQHFKLVDIFTVLENIILGSEDSKNGFLKTKKARKKVEDIMEKYHMELNLDAKIQDLTVGQQQKVEIIKMLYKDSDILVFDEPTAVLTPQEIDEFLSIIKGFSNEGKVVILITHKLNEIKKAAQQCTILRRGKKIATVDVETTSTDKMAELMVGRPIQKNYDKNDYEKSETVLQIDKLTLEGKHKKILDQISFSVSRGEIVGIAGIDGNGQTELVRCLTGLTRITSGKIELNSIDITNLNVRRKNEHGISHIPEDRHKFGLVLDFSLAENLVLERYYQKDFQKYGLIDYKKVNQYAETLSEKYDIRSAYGISTKVRSMSGGNQQKAIIAREIEKDHDLLIAFQPTRGLDVGAIEMIHNELLEQRKNKKGVLLISYELDEIINLSDRILVIYEGRIVGNFDAKKVTPEILGCYMSGGGVKNE</sequence>
<keyword evidence="7" id="KW-1278">Translocase</keyword>
<dbReference type="KEGG" id="apal:BN85408520"/>
<feature type="domain" description="ABC transporter" evidence="9">
    <location>
        <begin position="2"/>
        <end position="237"/>
    </location>
</feature>
<dbReference type="HOGENOM" id="CLU_000604_92_0_14"/>
<dbReference type="GO" id="GO:0005524">
    <property type="term" value="F:ATP binding"/>
    <property type="evidence" value="ECO:0007669"/>
    <property type="project" value="UniProtKB-KW"/>
</dbReference>
<dbReference type="AlphaFoldDB" id="U4KKV5"/>
<dbReference type="InterPro" id="IPR003439">
    <property type="entry name" value="ABC_transporter-like_ATP-bd"/>
</dbReference>
<dbReference type="PROSITE" id="PS50893">
    <property type="entry name" value="ABC_TRANSPORTER_2"/>
    <property type="match status" value="2"/>
</dbReference>
<dbReference type="CDD" id="cd03216">
    <property type="entry name" value="ABC_Carb_Monos_I"/>
    <property type="match status" value="1"/>
</dbReference>
<evidence type="ECO:0000256" key="3">
    <source>
        <dbReference type="ARBA" id="ARBA00022475"/>
    </source>
</evidence>
<dbReference type="Pfam" id="PF00005">
    <property type="entry name" value="ABC_tran"/>
    <property type="match status" value="2"/>
</dbReference>
<keyword evidence="3" id="KW-1003">Cell membrane</keyword>
<keyword evidence="2" id="KW-0813">Transport</keyword>
<dbReference type="InterPro" id="IPR003593">
    <property type="entry name" value="AAA+_ATPase"/>
</dbReference>
<dbReference type="GO" id="GO:0016887">
    <property type="term" value="F:ATP hydrolysis activity"/>
    <property type="evidence" value="ECO:0007669"/>
    <property type="project" value="InterPro"/>
</dbReference>
<dbReference type="Gene3D" id="3.40.50.300">
    <property type="entry name" value="P-loop containing nucleotide triphosphate hydrolases"/>
    <property type="match status" value="2"/>
</dbReference>
<dbReference type="STRING" id="1318466.BN85408520"/>
<keyword evidence="8" id="KW-0472">Membrane</keyword>
<evidence type="ECO:0000256" key="5">
    <source>
        <dbReference type="ARBA" id="ARBA00022741"/>
    </source>
</evidence>
<organism evidence="10 11">
    <name type="scientific">Alteracholeplasma palmae (strain ATCC 49389 / J233)</name>
    <name type="common">Acholeplasma palmae</name>
    <dbReference type="NCBI Taxonomy" id="1318466"/>
    <lineage>
        <taxon>Bacteria</taxon>
        <taxon>Bacillati</taxon>
        <taxon>Mycoplasmatota</taxon>
        <taxon>Mollicutes</taxon>
        <taxon>Acholeplasmatales</taxon>
        <taxon>Acholeplasmataceae</taxon>
        <taxon>Acholeplasma</taxon>
    </lineage>
</organism>
<dbReference type="InterPro" id="IPR027417">
    <property type="entry name" value="P-loop_NTPase"/>
</dbReference>
<evidence type="ECO:0000256" key="7">
    <source>
        <dbReference type="ARBA" id="ARBA00022967"/>
    </source>
</evidence>
<evidence type="ECO:0000313" key="10">
    <source>
        <dbReference type="EMBL" id="CCV64429.1"/>
    </source>
</evidence>
<dbReference type="Proteomes" id="UP000032740">
    <property type="component" value="Chromosome"/>
</dbReference>